<evidence type="ECO:0000259" key="8">
    <source>
        <dbReference type="Pfam" id="PF06136"/>
    </source>
</evidence>
<keyword evidence="2" id="KW-0217">Developmental protein</keyword>
<dbReference type="InterPro" id="IPR010369">
    <property type="entry name" value="SOK"/>
</dbReference>
<dbReference type="GO" id="GO:0051301">
    <property type="term" value="P:cell division"/>
    <property type="evidence" value="ECO:0007669"/>
    <property type="project" value="UniProtKB-KW"/>
</dbReference>
<dbReference type="InterPro" id="IPR048351">
    <property type="entry name" value="SOK_DIX"/>
</dbReference>
<evidence type="ECO:0000313" key="9">
    <source>
        <dbReference type="EMBL" id="KAK6923449.1"/>
    </source>
</evidence>
<comment type="subcellular location">
    <subcellularLocation>
        <location evidence="1">Cell membrane</location>
        <topology evidence="1">Peripheral membrane protein</topology>
        <orientation evidence="1">Cytoplasmic side</orientation>
    </subcellularLocation>
</comment>
<name>A0AAN8V223_9MAGN</name>
<dbReference type="Pfam" id="PF06136">
    <property type="entry name" value="SOK"/>
    <property type="match status" value="1"/>
</dbReference>
<dbReference type="PANTHER" id="PTHR31083">
    <property type="entry name" value="UPSTREAM OF FLC PROTEIN (DUF966)"/>
    <property type="match status" value="1"/>
</dbReference>
<dbReference type="GO" id="GO:0051258">
    <property type="term" value="P:protein polymerization"/>
    <property type="evidence" value="ECO:0007669"/>
    <property type="project" value="UniProtKB-ARBA"/>
</dbReference>
<dbReference type="GO" id="GO:0005886">
    <property type="term" value="C:plasma membrane"/>
    <property type="evidence" value="ECO:0007669"/>
    <property type="project" value="UniProtKB-SubCell"/>
</dbReference>
<evidence type="ECO:0000256" key="2">
    <source>
        <dbReference type="ARBA" id="ARBA00022473"/>
    </source>
</evidence>
<gene>
    <name evidence="9" type="ORF">RJ641_011753</name>
</gene>
<feature type="non-terminal residue" evidence="9">
    <location>
        <position position="64"/>
    </location>
</feature>
<evidence type="ECO:0000256" key="3">
    <source>
        <dbReference type="ARBA" id="ARBA00022475"/>
    </source>
</evidence>
<evidence type="ECO:0000313" key="10">
    <source>
        <dbReference type="Proteomes" id="UP001370490"/>
    </source>
</evidence>
<feature type="domain" description="SOSEKI DIX-like" evidence="8">
    <location>
        <begin position="10"/>
        <end position="63"/>
    </location>
</feature>
<evidence type="ECO:0000256" key="5">
    <source>
        <dbReference type="ARBA" id="ARBA00023136"/>
    </source>
</evidence>
<keyword evidence="3" id="KW-1003">Cell membrane</keyword>
<accession>A0AAN8V223</accession>
<keyword evidence="5" id="KW-0472">Membrane</keyword>
<keyword evidence="4" id="KW-0132">Cell division</keyword>
<dbReference type="EMBL" id="JBAMMX010000018">
    <property type="protein sequence ID" value="KAK6923449.1"/>
    <property type="molecule type" value="Genomic_DNA"/>
</dbReference>
<dbReference type="AlphaFoldDB" id="A0AAN8V223"/>
<evidence type="ECO:0000256" key="4">
    <source>
        <dbReference type="ARBA" id="ARBA00022618"/>
    </source>
</evidence>
<keyword evidence="6" id="KW-0131">Cell cycle</keyword>
<feature type="non-terminal residue" evidence="9">
    <location>
        <position position="1"/>
    </location>
</feature>
<reference evidence="9 10" key="1">
    <citation type="submission" date="2023-12" db="EMBL/GenBank/DDBJ databases">
        <title>A high-quality genome assembly for Dillenia turbinata (Dilleniales).</title>
        <authorList>
            <person name="Chanderbali A."/>
        </authorList>
    </citation>
    <scope>NUCLEOTIDE SEQUENCE [LARGE SCALE GENOMIC DNA]</scope>
    <source>
        <strain evidence="9">LSX21</strain>
        <tissue evidence="9">Leaf</tissue>
    </source>
</reference>
<evidence type="ECO:0000256" key="6">
    <source>
        <dbReference type="ARBA" id="ARBA00023306"/>
    </source>
</evidence>
<dbReference type="Proteomes" id="UP001370490">
    <property type="component" value="Unassembled WGS sequence"/>
</dbReference>
<evidence type="ECO:0000256" key="7">
    <source>
        <dbReference type="ARBA" id="ARBA00024211"/>
    </source>
</evidence>
<dbReference type="PANTHER" id="PTHR31083:SF18">
    <property type="entry name" value="PROTEIN SOSEKI 2"/>
    <property type="match status" value="1"/>
</dbReference>
<organism evidence="9 10">
    <name type="scientific">Dillenia turbinata</name>
    <dbReference type="NCBI Taxonomy" id="194707"/>
    <lineage>
        <taxon>Eukaryota</taxon>
        <taxon>Viridiplantae</taxon>
        <taxon>Streptophyta</taxon>
        <taxon>Embryophyta</taxon>
        <taxon>Tracheophyta</taxon>
        <taxon>Spermatophyta</taxon>
        <taxon>Magnoliopsida</taxon>
        <taxon>eudicotyledons</taxon>
        <taxon>Gunneridae</taxon>
        <taxon>Pentapetalae</taxon>
        <taxon>Dilleniales</taxon>
        <taxon>Dilleniaceae</taxon>
        <taxon>Dillenia</taxon>
    </lineage>
</organism>
<evidence type="ECO:0000256" key="1">
    <source>
        <dbReference type="ARBA" id="ARBA00004413"/>
    </source>
</evidence>
<keyword evidence="10" id="KW-1185">Reference proteome</keyword>
<proteinExistence type="inferred from homology"/>
<sequence length="64" mass="7483">IEPKGITIKVQLVYYLCRNGQLKHTHYVELTHVSNQPLHLKDFKDRLTILRGKGMPSIYSWSCN</sequence>
<comment type="similarity">
    <text evidence="7">Belongs to the SOSEKI family.</text>
</comment>
<protein>
    <submittedName>
        <fullName evidence="9">Protein SOSEKI</fullName>
    </submittedName>
</protein>
<comment type="caution">
    <text evidence="9">The sequence shown here is derived from an EMBL/GenBank/DDBJ whole genome shotgun (WGS) entry which is preliminary data.</text>
</comment>